<organism evidence="1 2">
    <name type="scientific">Metabacillus idriensis</name>
    <dbReference type="NCBI Taxonomy" id="324768"/>
    <lineage>
        <taxon>Bacteria</taxon>
        <taxon>Bacillati</taxon>
        <taxon>Bacillota</taxon>
        <taxon>Bacilli</taxon>
        <taxon>Bacillales</taxon>
        <taxon>Bacillaceae</taxon>
        <taxon>Metabacillus</taxon>
    </lineage>
</organism>
<evidence type="ECO:0000313" key="2">
    <source>
        <dbReference type="Proteomes" id="UP000441585"/>
    </source>
</evidence>
<dbReference type="Proteomes" id="UP000441585">
    <property type="component" value="Unassembled WGS sequence"/>
</dbReference>
<accession>A0A6I2MBE7</accession>
<protein>
    <recommendedName>
        <fullName evidence="3">ImmA/IrrE family metallo-endopeptidase</fullName>
    </recommendedName>
</protein>
<dbReference type="AlphaFoldDB" id="A0A6I2MBE7"/>
<comment type="caution">
    <text evidence="1">The sequence shown here is derived from an EMBL/GenBank/DDBJ whole genome shotgun (WGS) entry which is preliminary data.</text>
</comment>
<keyword evidence="2" id="KW-1185">Reference proteome</keyword>
<name>A0A6I2MBE7_9BACI</name>
<evidence type="ECO:0008006" key="3">
    <source>
        <dbReference type="Google" id="ProtNLM"/>
    </source>
</evidence>
<gene>
    <name evidence="1" type="ORF">GJU41_11890</name>
</gene>
<sequence length="122" mass="14417">MNKLHSFITLEQVSNALQYRVTRNTQSSTKYLSWQIEVRRGEDEGVIWEFAHEIGHAILFRKEKRKVKDIVSLIDLYKKRSKLKIFIYELEAWLIGFLACKLFNIGTKGMLVYAIKCLKTYL</sequence>
<evidence type="ECO:0000313" key="1">
    <source>
        <dbReference type="EMBL" id="MRX54674.1"/>
    </source>
</evidence>
<reference evidence="1 2" key="1">
    <citation type="submission" date="2019-11" db="EMBL/GenBank/DDBJ databases">
        <title>Bacillus idriensis genome.</title>
        <authorList>
            <person name="Konopka E.N."/>
            <person name="Newman J.D."/>
        </authorList>
    </citation>
    <scope>NUCLEOTIDE SEQUENCE [LARGE SCALE GENOMIC DNA]</scope>
    <source>
        <strain evidence="1 2">DSM 19097</strain>
    </source>
</reference>
<dbReference type="RefSeq" id="WP_154318690.1">
    <property type="nucleotide sequence ID" value="NZ_CAJGAA010000002.1"/>
</dbReference>
<dbReference type="EMBL" id="WKKF01000002">
    <property type="protein sequence ID" value="MRX54674.1"/>
    <property type="molecule type" value="Genomic_DNA"/>
</dbReference>
<proteinExistence type="predicted"/>